<accession>A0A6C2UC02</accession>
<dbReference type="RefSeq" id="WP_136082633.1">
    <property type="nucleotide sequence ID" value="NZ_CAAHFG010000004.1"/>
</dbReference>
<dbReference type="InterPro" id="IPR032726">
    <property type="entry name" value="ThiS-like_dom"/>
</dbReference>
<keyword evidence="3" id="KW-0808">Transferase</keyword>
<evidence type="ECO:0000313" key="4">
    <source>
        <dbReference type="Proteomes" id="UP000366872"/>
    </source>
</evidence>
<dbReference type="GO" id="GO:0061503">
    <property type="term" value="F:tRNA threonylcarbamoyladenosine dehydratase"/>
    <property type="evidence" value="ECO:0007669"/>
    <property type="project" value="TreeGrafter"/>
</dbReference>
<dbReference type="NCBIfam" id="TIGR02354">
    <property type="entry name" value="thiF_fam2"/>
    <property type="match status" value="1"/>
</dbReference>
<keyword evidence="3" id="KW-0548">Nucleotidyltransferase</keyword>
<protein>
    <submittedName>
        <fullName evidence="3">Molybdopterin-synthase adenylyltransferase</fullName>
    </submittedName>
</protein>
<dbReference type="InterPro" id="IPR000594">
    <property type="entry name" value="ThiF_NAD_FAD-bd"/>
</dbReference>
<dbReference type="InterPro" id="IPR045886">
    <property type="entry name" value="ThiF/MoeB/HesA"/>
</dbReference>
<feature type="domain" description="THIF-type NAD/FAD binding fold" evidence="1">
    <location>
        <begin position="76"/>
        <end position="263"/>
    </location>
</feature>
<keyword evidence="4" id="KW-1185">Reference proteome</keyword>
<dbReference type="PANTHER" id="PTHR43267">
    <property type="entry name" value="TRNA THREONYLCARBAMOYLADENOSINE DEHYDRATASE"/>
    <property type="match status" value="1"/>
</dbReference>
<dbReference type="Proteomes" id="UP000366872">
    <property type="component" value="Unassembled WGS sequence"/>
</dbReference>
<dbReference type="NCBIfam" id="NF006395">
    <property type="entry name" value="PRK08644.1"/>
    <property type="match status" value="1"/>
</dbReference>
<evidence type="ECO:0000259" key="1">
    <source>
        <dbReference type="Pfam" id="PF00899"/>
    </source>
</evidence>
<dbReference type="GO" id="GO:0008641">
    <property type="term" value="F:ubiquitin-like modifier activating enzyme activity"/>
    <property type="evidence" value="ECO:0007669"/>
    <property type="project" value="InterPro"/>
</dbReference>
<name>A0A6C2UC02_PONDE</name>
<dbReference type="PANTHER" id="PTHR43267:SF3">
    <property type="entry name" value="THIF PROTEIN"/>
    <property type="match status" value="1"/>
</dbReference>
<dbReference type="InterPro" id="IPR035985">
    <property type="entry name" value="Ubiquitin-activating_enz"/>
</dbReference>
<dbReference type="Pfam" id="PF14453">
    <property type="entry name" value="ThiS-like"/>
    <property type="match status" value="1"/>
</dbReference>
<dbReference type="GO" id="GO:0016779">
    <property type="term" value="F:nucleotidyltransferase activity"/>
    <property type="evidence" value="ECO:0007669"/>
    <property type="project" value="UniProtKB-KW"/>
</dbReference>
<dbReference type="EMBL" id="CAAHFG010000004">
    <property type="protein sequence ID" value="VGO17137.1"/>
    <property type="molecule type" value="Genomic_DNA"/>
</dbReference>
<dbReference type="Pfam" id="PF00899">
    <property type="entry name" value="ThiF"/>
    <property type="match status" value="1"/>
</dbReference>
<reference evidence="3 4" key="1">
    <citation type="submission" date="2019-04" db="EMBL/GenBank/DDBJ databases">
        <authorList>
            <person name="Van Vliet M D."/>
        </authorList>
    </citation>
    <scope>NUCLEOTIDE SEQUENCE [LARGE SCALE GENOMIC DNA]</scope>
    <source>
        <strain evidence="3 4">F1</strain>
    </source>
</reference>
<dbReference type="GO" id="GO:0061504">
    <property type="term" value="P:cyclic threonylcarbamoyladenosine biosynthetic process"/>
    <property type="evidence" value="ECO:0007669"/>
    <property type="project" value="TreeGrafter"/>
</dbReference>
<dbReference type="SUPFAM" id="SSF69572">
    <property type="entry name" value="Activating enzymes of the ubiquitin-like proteins"/>
    <property type="match status" value="1"/>
</dbReference>
<evidence type="ECO:0000259" key="2">
    <source>
        <dbReference type="Pfam" id="PF14453"/>
    </source>
</evidence>
<sequence>MKITLNERVLEVAEETSLFSLRKEHKPDADVLVYNGAAVSEDIALHEGDSVNLIRRGETPPADELEALMVSRHTPGVHEKIKQATVGIAGLGGLGSSVAVALARIGVGRLILADFDVVEPSNLNRQQYFIDQIGQAKADALEANLKRINPYVGYETHCLRITPENINGLFGPVDVMVEAFDRPDQKAMLLQSFKGAPIVAASGMAGYGSGETIGVRKLGERIFIVGDLETGAAPGCGLMAPRVGIAAHMQANVVLQLLLGEPQSV</sequence>
<dbReference type="Gene3D" id="3.40.50.720">
    <property type="entry name" value="NAD(P)-binding Rossmann-like Domain"/>
    <property type="match status" value="1"/>
</dbReference>
<dbReference type="AlphaFoldDB" id="A0A6C2UC02"/>
<dbReference type="InterPro" id="IPR012729">
    <property type="entry name" value="ThiF_fam2"/>
</dbReference>
<organism evidence="3 4">
    <name type="scientific">Pontiella desulfatans</name>
    <dbReference type="NCBI Taxonomy" id="2750659"/>
    <lineage>
        <taxon>Bacteria</taxon>
        <taxon>Pseudomonadati</taxon>
        <taxon>Kiritimatiellota</taxon>
        <taxon>Kiritimatiellia</taxon>
        <taxon>Kiritimatiellales</taxon>
        <taxon>Pontiellaceae</taxon>
        <taxon>Pontiella</taxon>
    </lineage>
</organism>
<proteinExistence type="predicted"/>
<feature type="domain" description="ThiS-like ubiquitin" evidence="2">
    <location>
        <begin position="1"/>
        <end position="57"/>
    </location>
</feature>
<evidence type="ECO:0000313" key="3">
    <source>
        <dbReference type="EMBL" id="VGO17137.1"/>
    </source>
</evidence>
<gene>
    <name evidence="3" type="primary">moeB_3</name>
    <name evidence="3" type="ORF">PDESU_05732</name>
</gene>